<protein>
    <submittedName>
        <fullName evidence="1">Uncharacterized protein</fullName>
    </submittedName>
</protein>
<dbReference type="Proteomes" id="UP001595841">
    <property type="component" value="Unassembled WGS sequence"/>
</dbReference>
<organism evidence="1 2">
    <name type="scientific">Flagellimonas marina</name>
    <dbReference type="NCBI Taxonomy" id="1775168"/>
    <lineage>
        <taxon>Bacteria</taxon>
        <taxon>Pseudomonadati</taxon>
        <taxon>Bacteroidota</taxon>
        <taxon>Flavobacteriia</taxon>
        <taxon>Flavobacteriales</taxon>
        <taxon>Flavobacteriaceae</taxon>
        <taxon>Flagellimonas</taxon>
    </lineage>
</organism>
<dbReference type="EMBL" id="JBHSCL010000003">
    <property type="protein sequence ID" value="MFC4219009.1"/>
    <property type="molecule type" value="Genomic_DNA"/>
</dbReference>
<dbReference type="RefSeq" id="WP_379762401.1">
    <property type="nucleotide sequence ID" value="NZ_JBHSCL010000003.1"/>
</dbReference>
<sequence length="230" mass="26182">MGLLKFFNIKGIINALGSNIREILLVASVIILVLQFIRTNRLIEDNARKDSNILTLTAEKAEILQEYTASTREWRGIMDHVLPGFGQKLDSANIKIKNIERIYSQRTTYLDTTKRTTGLDTILGVIQMGVKTTGPIPVVEAPIVDKGPCHIIRGHVGYDGKKLWLDITERKFTTINEVVTHIIRRQWKILGLIPTRLFGKRELAVTVFNSCGETETVIMHKYKGKWKRKK</sequence>
<gene>
    <name evidence="1" type="ORF">ACFOWS_02625</name>
</gene>
<name>A0ABV8PHK9_9FLAO</name>
<keyword evidence="2" id="KW-1185">Reference proteome</keyword>
<evidence type="ECO:0000313" key="2">
    <source>
        <dbReference type="Proteomes" id="UP001595841"/>
    </source>
</evidence>
<reference evidence="2" key="1">
    <citation type="journal article" date="2019" name="Int. J. Syst. Evol. Microbiol.">
        <title>The Global Catalogue of Microorganisms (GCM) 10K type strain sequencing project: providing services to taxonomists for standard genome sequencing and annotation.</title>
        <authorList>
            <consortium name="The Broad Institute Genomics Platform"/>
            <consortium name="The Broad Institute Genome Sequencing Center for Infectious Disease"/>
            <person name="Wu L."/>
            <person name="Ma J."/>
        </authorList>
    </citation>
    <scope>NUCLEOTIDE SEQUENCE [LARGE SCALE GENOMIC DNA]</scope>
    <source>
        <strain evidence="2">CGMCC 1.15774</strain>
    </source>
</reference>
<evidence type="ECO:0000313" key="1">
    <source>
        <dbReference type="EMBL" id="MFC4219009.1"/>
    </source>
</evidence>
<comment type="caution">
    <text evidence="1">The sequence shown here is derived from an EMBL/GenBank/DDBJ whole genome shotgun (WGS) entry which is preliminary data.</text>
</comment>
<accession>A0ABV8PHK9</accession>
<proteinExistence type="predicted"/>